<keyword evidence="3" id="KW-1185">Reference proteome</keyword>
<protein>
    <submittedName>
        <fullName evidence="2">Uncharacterized protein</fullName>
    </submittedName>
</protein>
<accession>A0AAE1K7U4</accession>
<comment type="caution">
    <text evidence="2">The sequence shown here is derived from an EMBL/GenBank/DDBJ whole genome shotgun (WGS) entry which is preliminary data.</text>
</comment>
<dbReference type="Proteomes" id="UP001293593">
    <property type="component" value="Unassembled WGS sequence"/>
</dbReference>
<dbReference type="AlphaFoldDB" id="A0AAE1K7U4"/>
<evidence type="ECO:0000256" key="1">
    <source>
        <dbReference type="SAM" id="MobiDB-lite"/>
    </source>
</evidence>
<name>A0AAE1K7U4_9FABA</name>
<proteinExistence type="predicted"/>
<evidence type="ECO:0000313" key="2">
    <source>
        <dbReference type="EMBL" id="KAK4266405.1"/>
    </source>
</evidence>
<sequence length="111" mass="12735">MSSLGLTRPPAKFDKNHTKNSFPHLPTSCLHKSPNRSLLWQRWATCGCGLNINTKAFYPHYKNFQILLRKNSVANSVAKSFYYGKIWIFRSKRNLLRKNSVAKSFVANCDG</sequence>
<reference evidence="2" key="1">
    <citation type="submission" date="2023-10" db="EMBL/GenBank/DDBJ databases">
        <title>Chromosome-level genome of the transformable northern wattle, Acacia crassicarpa.</title>
        <authorList>
            <person name="Massaro I."/>
            <person name="Sinha N.R."/>
            <person name="Poethig S."/>
            <person name="Leichty A.R."/>
        </authorList>
    </citation>
    <scope>NUCLEOTIDE SEQUENCE</scope>
    <source>
        <strain evidence="2">Acra3RX</strain>
        <tissue evidence="2">Leaf</tissue>
    </source>
</reference>
<organism evidence="2 3">
    <name type="scientific">Acacia crassicarpa</name>
    <name type="common">northern wattle</name>
    <dbReference type="NCBI Taxonomy" id="499986"/>
    <lineage>
        <taxon>Eukaryota</taxon>
        <taxon>Viridiplantae</taxon>
        <taxon>Streptophyta</taxon>
        <taxon>Embryophyta</taxon>
        <taxon>Tracheophyta</taxon>
        <taxon>Spermatophyta</taxon>
        <taxon>Magnoliopsida</taxon>
        <taxon>eudicotyledons</taxon>
        <taxon>Gunneridae</taxon>
        <taxon>Pentapetalae</taxon>
        <taxon>rosids</taxon>
        <taxon>fabids</taxon>
        <taxon>Fabales</taxon>
        <taxon>Fabaceae</taxon>
        <taxon>Caesalpinioideae</taxon>
        <taxon>mimosoid clade</taxon>
        <taxon>Acacieae</taxon>
        <taxon>Acacia</taxon>
    </lineage>
</organism>
<evidence type="ECO:0000313" key="3">
    <source>
        <dbReference type="Proteomes" id="UP001293593"/>
    </source>
</evidence>
<gene>
    <name evidence="2" type="ORF">QN277_027334</name>
</gene>
<dbReference type="EMBL" id="JAWXYG010000008">
    <property type="protein sequence ID" value="KAK4266405.1"/>
    <property type="molecule type" value="Genomic_DNA"/>
</dbReference>
<feature type="region of interest" description="Disordered" evidence="1">
    <location>
        <begin position="1"/>
        <end position="20"/>
    </location>
</feature>